<evidence type="ECO:0000313" key="3">
    <source>
        <dbReference type="Proteomes" id="UP000314294"/>
    </source>
</evidence>
<proteinExistence type="predicted"/>
<sequence>MFSLGTRPDSKSRGEKRWACGSYVLPCIPEGPEKDPFLVTEWKGVLDLRKPGSERRLEEALRGPGAGMELPRKEKLPPELMEAARRL</sequence>
<keyword evidence="3" id="KW-1185">Reference proteome</keyword>
<accession>A0A4Z2HXJ4</accession>
<protein>
    <submittedName>
        <fullName evidence="2">Uncharacterized protein</fullName>
    </submittedName>
</protein>
<comment type="caution">
    <text evidence="2">The sequence shown here is derived from an EMBL/GenBank/DDBJ whole genome shotgun (WGS) entry which is preliminary data.</text>
</comment>
<feature type="region of interest" description="Disordered" evidence="1">
    <location>
        <begin position="56"/>
        <end position="87"/>
    </location>
</feature>
<name>A0A4Z2HXJ4_9TELE</name>
<feature type="compositionally biased region" description="Basic and acidic residues" evidence="1">
    <location>
        <begin position="70"/>
        <end position="87"/>
    </location>
</feature>
<dbReference type="AlphaFoldDB" id="A0A4Z2HXJ4"/>
<reference evidence="2 3" key="1">
    <citation type="submission" date="2019-03" db="EMBL/GenBank/DDBJ databases">
        <title>First draft genome of Liparis tanakae, snailfish: a comprehensive survey of snailfish specific genes.</title>
        <authorList>
            <person name="Kim W."/>
            <person name="Song I."/>
            <person name="Jeong J.-H."/>
            <person name="Kim D."/>
            <person name="Kim S."/>
            <person name="Ryu S."/>
            <person name="Song J.Y."/>
            <person name="Lee S.K."/>
        </authorList>
    </citation>
    <scope>NUCLEOTIDE SEQUENCE [LARGE SCALE GENOMIC DNA]</scope>
    <source>
        <tissue evidence="2">Muscle</tissue>
    </source>
</reference>
<dbReference type="Proteomes" id="UP000314294">
    <property type="component" value="Unassembled WGS sequence"/>
</dbReference>
<gene>
    <name evidence="2" type="ORF">EYF80_019731</name>
</gene>
<evidence type="ECO:0000313" key="2">
    <source>
        <dbReference type="EMBL" id="TNN70055.1"/>
    </source>
</evidence>
<evidence type="ECO:0000256" key="1">
    <source>
        <dbReference type="SAM" id="MobiDB-lite"/>
    </source>
</evidence>
<dbReference type="EMBL" id="SRLO01000168">
    <property type="protein sequence ID" value="TNN70055.1"/>
    <property type="molecule type" value="Genomic_DNA"/>
</dbReference>
<organism evidence="2 3">
    <name type="scientific">Liparis tanakae</name>
    <name type="common">Tanaka's snailfish</name>
    <dbReference type="NCBI Taxonomy" id="230148"/>
    <lineage>
        <taxon>Eukaryota</taxon>
        <taxon>Metazoa</taxon>
        <taxon>Chordata</taxon>
        <taxon>Craniata</taxon>
        <taxon>Vertebrata</taxon>
        <taxon>Euteleostomi</taxon>
        <taxon>Actinopterygii</taxon>
        <taxon>Neopterygii</taxon>
        <taxon>Teleostei</taxon>
        <taxon>Neoteleostei</taxon>
        <taxon>Acanthomorphata</taxon>
        <taxon>Eupercaria</taxon>
        <taxon>Perciformes</taxon>
        <taxon>Cottioidei</taxon>
        <taxon>Cottales</taxon>
        <taxon>Liparidae</taxon>
        <taxon>Liparis</taxon>
    </lineage>
</organism>